<dbReference type="Pfam" id="PF13568">
    <property type="entry name" value="OMP_b-brl_2"/>
    <property type="match status" value="1"/>
</dbReference>
<keyword evidence="2" id="KW-1133">Transmembrane helix</keyword>
<evidence type="ECO:0000259" key="3">
    <source>
        <dbReference type="Pfam" id="PF13568"/>
    </source>
</evidence>
<gene>
    <name evidence="4" type="ORF">UFOPK3609_00890</name>
</gene>
<evidence type="ECO:0000313" key="4">
    <source>
        <dbReference type="EMBL" id="CAB4911430.1"/>
    </source>
</evidence>
<protein>
    <submittedName>
        <fullName evidence="4">Unannotated protein</fullName>
    </submittedName>
</protein>
<feature type="region of interest" description="Disordered" evidence="1">
    <location>
        <begin position="60"/>
        <end position="122"/>
    </location>
</feature>
<organism evidence="4">
    <name type="scientific">freshwater metagenome</name>
    <dbReference type="NCBI Taxonomy" id="449393"/>
    <lineage>
        <taxon>unclassified sequences</taxon>
        <taxon>metagenomes</taxon>
        <taxon>ecological metagenomes</taxon>
    </lineage>
</organism>
<accession>A0A6J7H4X7</accession>
<sequence length="492" mass="55579">MEELRLTPSRAVWDGVEAEINRDKKRRRLVFILPLLVLLLGSGAFWWASQEPSSNLITEKKQKENDSKITHGATTNAPLPESGDTGKNPGKPDHLISEEENQVNKREKDLDRVTNETITNSPDKTGVIAKEKINKKTGLARKKDKPRVLITDDRKSKAEKSLFTKPGEFVKQTNKRVNQSKIESGITEDKLNVVDEDAEKSSEPGEVVYAPSKTNRAPFLFTRNGMDSLVKLPIIASYQSPAKTINRKKSNWQWGFSSSAGVSKNVQGGFFNAFEKSLVVSADMRMDSGFRQTPYGFSSRQPATVRAGYNYSLGVFVQRKLSRKLELSAALQYNYFSTRYEVGTKVDANAFNSTASPINAVSGTYYLDGKGQQHINAYHFVELPLTLRIKLNNSRQLPLYWSNGLSLAYMVNTSALHYESRFGYYYKNDNLFQKMQWGVHTGLSVRLFNRTNHPLELGPHVNFQFSNLLKSANPDTRHLLGGGLMLRWYMKD</sequence>
<feature type="transmembrane region" description="Helical" evidence="2">
    <location>
        <begin position="29"/>
        <end position="48"/>
    </location>
</feature>
<feature type="compositionally biased region" description="Basic and acidic residues" evidence="1">
    <location>
        <begin position="60"/>
        <end position="69"/>
    </location>
</feature>
<keyword evidence="2" id="KW-0812">Transmembrane</keyword>
<evidence type="ECO:0000256" key="2">
    <source>
        <dbReference type="SAM" id="Phobius"/>
    </source>
</evidence>
<feature type="domain" description="Outer membrane protein beta-barrel" evidence="3">
    <location>
        <begin position="297"/>
        <end position="468"/>
    </location>
</feature>
<evidence type="ECO:0000256" key="1">
    <source>
        <dbReference type="SAM" id="MobiDB-lite"/>
    </source>
</evidence>
<feature type="compositionally biased region" description="Basic and acidic residues" evidence="1">
    <location>
        <begin position="90"/>
        <end position="114"/>
    </location>
</feature>
<name>A0A6J7H4X7_9ZZZZ</name>
<keyword evidence="2" id="KW-0472">Membrane</keyword>
<dbReference type="AlphaFoldDB" id="A0A6J7H4X7"/>
<proteinExistence type="predicted"/>
<dbReference type="EMBL" id="CAFBMQ010000123">
    <property type="protein sequence ID" value="CAB4911430.1"/>
    <property type="molecule type" value="Genomic_DNA"/>
</dbReference>
<reference evidence="4" key="1">
    <citation type="submission" date="2020-05" db="EMBL/GenBank/DDBJ databases">
        <authorList>
            <person name="Chiriac C."/>
            <person name="Salcher M."/>
            <person name="Ghai R."/>
            <person name="Kavagutti S V."/>
        </authorList>
    </citation>
    <scope>NUCLEOTIDE SEQUENCE</scope>
</reference>
<dbReference type="InterPro" id="IPR025665">
    <property type="entry name" value="Beta-barrel_OMP_2"/>
</dbReference>